<accession>A0A1J8NR18</accession>
<proteinExistence type="predicted"/>
<dbReference type="EMBL" id="LUKY01000023">
    <property type="protein sequence ID" value="OIZ96430.1"/>
    <property type="molecule type" value="Genomic_DNA"/>
</dbReference>
<dbReference type="Proteomes" id="UP000183924">
    <property type="component" value="Unassembled WGS sequence"/>
</dbReference>
<dbReference type="STRING" id="1225476.A1D18_00250"/>
<protein>
    <recommendedName>
        <fullName evidence="4">Lipoprotein</fullName>
    </recommendedName>
</protein>
<evidence type="ECO:0000313" key="2">
    <source>
        <dbReference type="EMBL" id="OIZ96430.1"/>
    </source>
</evidence>
<feature type="chain" id="PRO_5009649168" description="Lipoprotein" evidence="1">
    <location>
        <begin position="21"/>
        <end position="129"/>
    </location>
</feature>
<comment type="caution">
    <text evidence="2">The sequence shown here is derived from an EMBL/GenBank/DDBJ whole genome shotgun (WGS) entry which is preliminary data.</text>
</comment>
<evidence type="ECO:0000313" key="3">
    <source>
        <dbReference type="Proteomes" id="UP000183924"/>
    </source>
</evidence>
<keyword evidence="1" id="KW-0732">Signal</keyword>
<evidence type="ECO:0000256" key="1">
    <source>
        <dbReference type="SAM" id="SignalP"/>
    </source>
</evidence>
<gene>
    <name evidence="2" type="ORF">A1D18_00250</name>
</gene>
<organism evidence="2 3">
    <name type="scientific">Candidatus Rickettsiella isopodorum</name>
    <dbReference type="NCBI Taxonomy" id="1225476"/>
    <lineage>
        <taxon>Bacteria</taxon>
        <taxon>Pseudomonadati</taxon>
        <taxon>Pseudomonadota</taxon>
        <taxon>Gammaproteobacteria</taxon>
        <taxon>Legionellales</taxon>
        <taxon>Coxiellaceae</taxon>
        <taxon>Rickettsiella</taxon>
    </lineage>
</organism>
<sequence length="129" mass="14805">MRLFLMGCLFFLLNACASTANYQKKIDTWQGKNIQALISKWGEPDTGIQLPNGHRIYQYTRKTMYSIPDPKRSPLRTDNGNLFSNYDEPWNTHQTVIRSCQTSFETTADGHIIHISFKGNNCVSNNFLP</sequence>
<feature type="signal peptide" evidence="1">
    <location>
        <begin position="1"/>
        <end position="20"/>
    </location>
</feature>
<evidence type="ECO:0008006" key="4">
    <source>
        <dbReference type="Google" id="ProtNLM"/>
    </source>
</evidence>
<keyword evidence="3" id="KW-1185">Reference proteome</keyword>
<reference evidence="2 3" key="1">
    <citation type="submission" date="2016-03" db="EMBL/GenBank/DDBJ databases">
        <title>Comparative genomics of Rickettsiella.</title>
        <authorList>
            <person name="Chandler C."/>
            <person name="Wang Y."/>
        </authorList>
    </citation>
    <scope>NUCLEOTIDE SEQUENCE [LARGE SCALE GENOMIC DNA]</scope>
    <source>
        <strain evidence="2 3">RCFS May 2013</strain>
    </source>
</reference>
<dbReference type="AlphaFoldDB" id="A0A1J8NR18"/>
<name>A0A1J8NR18_9COXI</name>
<dbReference type="RefSeq" id="WP_071661824.1">
    <property type="nucleotide sequence ID" value="NZ_LUKY01000023.1"/>
</dbReference>
<dbReference type="OrthoDB" id="5659997at2"/>